<evidence type="ECO:0000313" key="4">
    <source>
        <dbReference type="Proteomes" id="UP001430374"/>
    </source>
</evidence>
<proteinExistence type="predicted"/>
<dbReference type="RefSeq" id="WP_235132240.1">
    <property type="nucleotide sequence ID" value="NZ_JACSGT010000002.1"/>
</dbReference>
<sequence>MKKLFSMFLVAFFVLVSAQDKDSKETANRFFYELTFKPKKDSTRLEKMITILDITGKKSIYQDYTMPAQDSVIKVQIEEMEKTKSFKDMSKLIKWPKFSYKIVKTYPDMKVQYVDRISRNLFAYDDDVKLNWNILPEKQKIGEYSTQKATTEFGGRKWTAWFSADIPFQDGPYKFYGLPGLIVKIEDSEKNYSWQLSANKKIDNYEELSYADKINAKMGMMSNTITPTSREKFLKSYESYKADPFAESRPYMTQEVMSRPMPGTDGTVGDFMKRMEKQVKSFFGSNDNPIEKTETSEKKKK</sequence>
<dbReference type="EMBL" id="JACSGT010000002">
    <property type="protein sequence ID" value="MCF2220853.1"/>
    <property type="molecule type" value="Genomic_DNA"/>
</dbReference>
<evidence type="ECO:0000256" key="2">
    <source>
        <dbReference type="SAM" id="SignalP"/>
    </source>
</evidence>
<evidence type="ECO:0000313" key="3">
    <source>
        <dbReference type="EMBL" id="MCF2220853.1"/>
    </source>
</evidence>
<dbReference type="Pfam" id="PF09697">
    <property type="entry name" value="Porph_ging"/>
    <property type="match status" value="1"/>
</dbReference>
<feature type="compositionally biased region" description="Basic and acidic residues" evidence="1">
    <location>
        <begin position="289"/>
        <end position="301"/>
    </location>
</feature>
<gene>
    <name evidence="3" type="ORF">H9Q08_16325</name>
</gene>
<keyword evidence="2" id="KW-0732">Signal</keyword>
<dbReference type="NCBIfam" id="TIGR01200">
    <property type="entry name" value="GLPGLI"/>
    <property type="match status" value="1"/>
</dbReference>
<keyword evidence="4" id="KW-1185">Reference proteome</keyword>
<evidence type="ECO:0000256" key="1">
    <source>
        <dbReference type="SAM" id="MobiDB-lite"/>
    </source>
</evidence>
<feature type="region of interest" description="Disordered" evidence="1">
    <location>
        <begin position="281"/>
        <end position="301"/>
    </location>
</feature>
<comment type="caution">
    <text evidence="3">The sequence shown here is derived from an EMBL/GenBank/DDBJ whole genome shotgun (WGS) entry which is preliminary data.</text>
</comment>
<protein>
    <submittedName>
        <fullName evidence="3">GLPGLI family protein</fullName>
    </submittedName>
</protein>
<feature type="chain" id="PRO_5046899416" evidence="2">
    <location>
        <begin position="19"/>
        <end position="301"/>
    </location>
</feature>
<dbReference type="InterPro" id="IPR005901">
    <property type="entry name" value="GLPGLI"/>
</dbReference>
<dbReference type="Proteomes" id="UP001430374">
    <property type="component" value="Unassembled WGS sequence"/>
</dbReference>
<reference evidence="3" key="1">
    <citation type="submission" date="2021-08" db="EMBL/GenBank/DDBJ databases">
        <title>Complete genome sequence of Chryseobacterium sp strain PS-8.</title>
        <authorList>
            <person name="Das S.K."/>
        </authorList>
    </citation>
    <scope>NUCLEOTIDE SEQUENCE</scope>
    <source>
        <strain evidence="3">PS-8</strain>
    </source>
</reference>
<name>A0ABS9C977_9FLAO</name>
<accession>A0ABS9C977</accession>
<feature type="signal peptide" evidence="2">
    <location>
        <begin position="1"/>
        <end position="18"/>
    </location>
</feature>
<organism evidence="3 4">
    <name type="scientific">Chryseobacterium indicum</name>
    <dbReference type="NCBI Taxonomy" id="2766954"/>
    <lineage>
        <taxon>Bacteria</taxon>
        <taxon>Pseudomonadati</taxon>
        <taxon>Bacteroidota</taxon>
        <taxon>Flavobacteriia</taxon>
        <taxon>Flavobacteriales</taxon>
        <taxon>Weeksellaceae</taxon>
        <taxon>Chryseobacterium group</taxon>
        <taxon>Chryseobacterium</taxon>
    </lineage>
</organism>